<evidence type="ECO:0000256" key="2">
    <source>
        <dbReference type="ARBA" id="ARBA00023002"/>
    </source>
</evidence>
<dbReference type="OrthoDB" id="20590at2"/>
<dbReference type="RefSeq" id="WP_111341168.1">
    <property type="nucleotide sequence ID" value="NZ_QHHQ01000001.1"/>
</dbReference>
<comment type="caution">
    <text evidence="4">The sequence shown here is derived from an EMBL/GenBank/DDBJ whole genome shotgun (WGS) entry which is preliminary data.</text>
</comment>
<evidence type="ECO:0000313" key="4">
    <source>
        <dbReference type="EMBL" id="RAI02988.1"/>
    </source>
</evidence>
<proteinExistence type="inferred from homology"/>
<comment type="similarity">
    <text evidence="1">Belongs to the short-chain dehydrogenases/reductases (SDR) family.</text>
</comment>
<evidence type="ECO:0000313" key="5">
    <source>
        <dbReference type="Proteomes" id="UP000249590"/>
    </source>
</evidence>
<dbReference type="SUPFAM" id="SSF51735">
    <property type="entry name" value="NAD(P)-binding Rossmann-fold domains"/>
    <property type="match status" value="1"/>
</dbReference>
<sequence length="250" mass="25721">MADRPVLLVTGGGRGIGAATCRKAAAAGFDVVVNYVRDATAAEALVAELRGMGARAEAYQADVSKDEDIAALFAKIDERFGRLTHFVCNAGMTGRVGRLDDADPAMLRQVVDLNVTGALLTLQAAVKRMSTRHGGSGGAIVILSSVAARLGSANDFVWYAASKGAMDSLTVGLAREVAGEGIRVNAVSPGMIDTEIHATAGDPGRAERAVAAIPARRVGSAEEVAEAIMYLLSESASYVMGGNLDVSGGR</sequence>
<dbReference type="Pfam" id="PF13561">
    <property type="entry name" value="adh_short_C2"/>
    <property type="match status" value="1"/>
</dbReference>
<dbReference type="PANTHER" id="PTHR43639">
    <property type="entry name" value="OXIDOREDUCTASE, SHORT-CHAIN DEHYDROGENASE/REDUCTASE FAMILY (AFU_ORTHOLOGUE AFUA_5G02870)"/>
    <property type="match status" value="1"/>
</dbReference>
<keyword evidence="2" id="KW-0560">Oxidoreductase</keyword>
<dbReference type="SMART" id="SM00822">
    <property type="entry name" value="PKS_KR"/>
    <property type="match status" value="1"/>
</dbReference>
<evidence type="ECO:0000259" key="3">
    <source>
        <dbReference type="SMART" id="SM00822"/>
    </source>
</evidence>
<dbReference type="InterPro" id="IPR020904">
    <property type="entry name" value="Sc_DH/Rdtase_CS"/>
</dbReference>
<protein>
    <submittedName>
        <fullName evidence="4">NAD(P)-dependent oxidoreductase</fullName>
    </submittedName>
</protein>
<dbReference type="Proteomes" id="UP000249590">
    <property type="component" value="Unassembled WGS sequence"/>
</dbReference>
<dbReference type="PROSITE" id="PS00061">
    <property type="entry name" value="ADH_SHORT"/>
    <property type="match status" value="1"/>
</dbReference>
<dbReference type="GO" id="GO:0016491">
    <property type="term" value="F:oxidoreductase activity"/>
    <property type="evidence" value="ECO:0007669"/>
    <property type="project" value="UniProtKB-KW"/>
</dbReference>
<keyword evidence="5" id="KW-1185">Reference proteome</keyword>
<dbReference type="InterPro" id="IPR036291">
    <property type="entry name" value="NAD(P)-bd_dom_sf"/>
</dbReference>
<accession>A0A8B2NRY2</accession>
<feature type="domain" description="Ketoreductase" evidence="3">
    <location>
        <begin position="5"/>
        <end position="190"/>
    </location>
</feature>
<dbReference type="PRINTS" id="PR00081">
    <property type="entry name" value="GDHRDH"/>
</dbReference>
<dbReference type="AlphaFoldDB" id="A0A8B2NRY2"/>
<dbReference type="FunFam" id="3.40.50.720:FF:000084">
    <property type="entry name" value="Short-chain dehydrogenase reductase"/>
    <property type="match status" value="1"/>
</dbReference>
<dbReference type="CDD" id="cd05233">
    <property type="entry name" value="SDR_c"/>
    <property type="match status" value="1"/>
</dbReference>
<dbReference type="EMBL" id="QHHQ01000001">
    <property type="protein sequence ID" value="RAI02988.1"/>
    <property type="molecule type" value="Genomic_DNA"/>
</dbReference>
<reference evidence="4 5" key="1">
    <citation type="submission" date="2018-05" db="EMBL/GenBank/DDBJ databases">
        <title>Acuticoccus sediminis sp. nov., isolated from deep-sea sediment of Indian Ocean.</title>
        <authorList>
            <person name="Liu X."/>
            <person name="Lai Q."/>
            <person name="Du Y."/>
            <person name="Sun F."/>
            <person name="Zhang X."/>
            <person name="Wang S."/>
            <person name="Shao Z."/>
        </authorList>
    </citation>
    <scope>NUCLEOTIDE SEQUENCE [LARGE SCALE GENOMIC DNA]</scope>
    <source>
        <strain evidence="4 5">PTG4-2</strain>
    </source>
</reference>
<dbReference type="InterPro" id="IPR057326">
    <property type="entry name" value="KR_dom"/>
</dbReference>
<dbReference type="PRINTS" id="PR00080">
    <property type="entry name" value="SDRFAMILY"/>
</dbReference>
<organism evidence="4 5">
    <name type="scientific">Acuticoccus sediminis</name>
    <dbReference type="NCBI Taxonomy" id="2184697"/>
    <lineage>
        <taxon>Bacteria</taxon>
        <taxon>Pseudomonadati</taxon>
        <taxon>Pseudomonadota</taxon>
        <taxon>Alphaproteobacteria</taxon>
        <taxon>Hyphomicrobiales</taxon>
        <taxon>Amorphaceae</taxon>
        <taxon>Acuticoccus</taxon>
    </lineage>
</organism>
<dbReference type="PANTHER" id="PTHR43639:SF1">
    <property type="entry name" value="SHORT-CHAIN DEHYDROGENASE_REDUCTASE FAMILY PROTEIN"/>
    <property type="match status" value="1"/>
</dbReference>
<gene>
    <name evidence="4" type="ORF">DLJ53_00155</name>
</gene>
<dbReference type="Gene3D" id="3.40.50.720">
    <property type="entry name" value="NAD(P)-binding Rossmann-like Domain"/>
    <property type="match status" value="1"/>
</dbReference>
<dbReference type="InterPro" id="IPR002347">
    <property type="entry name" value="SDR_fam"/>
</dbReference>
<name>A0A8B2NRY2_9HYPH</name>
<evidence type="ECO:0000256" key="1">
    <source>
        <dbReference type="ARBA" id="ARBA00006484"/>
    </source>
</evidence>